<sequence>MTSTANAGKNVGGAAEPDKAVAITWWAALGFSFLAFAAYMIISWIAAGDPQRVLPGDTPLPGWMMVCLEVQQWGLFLGMLALLWFKAFRPRLQTGSFTFDGLMVMTFSLMWWSDPFYNYFTPGFNYNAYFINLGSWVGHAPGWMSPNSTQIAQPLIWLPGVYTCAFFAMVLIVNWIFRKTRERWPSMSPVGMWLVAFFPMVVAGTIWEASFMVMGSHSYASTIRSFSLNPGHYYAFPIYQGITASLLYTTWGAMRFYRNDRGLSFAENGIERLNVSNHVKGWMRFFAVSGAITGIFFVFYHIPNAMIALRGDAWSEDVQSRSYFVTELCGPWSDVACPDPRIPFPRGEQSLYIGPDGRLVIPEGVSLPSVANDLKSGTLTREQ</sequence>
<proteinExistence type="predicted"/>
<feature type="transmembrane region" description="Helical" evidence="1">
    <location>
        <begin position="155"/>
        <end position="177"/>
    </location>
</feature>
<dbReference type="Pfam" id="PF17198">
    <property type="entry name" value="AveC_like"/>
    <property type="match status" value="1"/>
</dbReference>
<keyword evidence="1" id="KW-1133">Transmembrane helix</keyword>
<feature type="transmembrane region" description="Helical" evidence="1">
    <location>
        <begin position="62"/>
        <end position="85"/>
    </location>
</feature>
<dbReference type="InterPro" id="IPR033459">
    <property type="entry name" value="AveC-like"/>
</dbReference>
<feature type="transmembrane region" description="Helical" evidence="1">
    <location>
        <begin position="233"/>
        <end position="251"/>
    </location>
</feature>
<dbReference type="Proteomes" id="UP000765845">
    <property type="component" value="Unassembled WGS sequence"/>
</dbReference>
<name>A0ABX1GAV4_9GAMM</name>
<feature type="transmembrane region" description="Helical" evidence="1">
    <location>
        <begin position="189"/>
        <end position="213"/>
    </location>
</feature>
<keyword evidence="3" id="KW-1185">Reference proteome</keyword>
<keyword evidence="1" id="KW-0812">Transmembrane</keyword>
<accession>A0ABX1GAV4</accession>
<keyword evidence="1" id="KW-0472">Membrane</keyword>
<feature type="transmembrane region" description="Helical" evidence="1">
    <location>
        <begin position="282"/>
        <end position="302"/>
    </location>
</feature>
<evidence type="ECO:0000313" key="3">
    <source>
        <dbReference type="Proteomes" id="UP000765845"/>
    </source>
</evidence>
<organism evidence="2 3">
    <name type="scientific">Spongiibacter thalassae</name>
    <dbReference type="NCBI Taxonomy" id="2721624"/>
    <lineage>
        <taxon>Bacteria</taxon>
        <taxon>Pseudomonadati</taxon>
        <taxon>Pseudomonadota</taxon>
        <taxon>Gammaproteobacteria</taxon>
        <taxon>Cellvibrionales</taxon>
        <taxon>Spongiibacteraceae</taxon>
        <taxon>Spongiibacter</taxon>
    </lineage>
</organism>
<dbReference type="EMBL" id="JAAWWK010000001">
    <property type="protein sequence ID" value="NKI16051.1"/>
    <property type="molecule type" value="Genomic_DNA"/>
</dbReference>
<reference evidence="2 3" key="1">
    <citation type="submission" date="2020-04" db="EMBL/GenBank/DDBJ databases">
        <authorList>
            <person name="Yoon J."/>
        </authorList>
    </citation>
    <scope>NUCLEOTIDE SEQUENCE [LARGE SCALE GENOMIC DNA]</scope>
    <source>
        <strain evidence="2 3">KMU-166</strain>
    </source>
</reference>
<protein>
    <submittedName>
        <fullName evidence="2">Spirocyclase AveC family protein</fullName>
    </submittedName>
</protein>
<feature type="transmembrane region" description="Helical" evidence="1">
    <location>
        <begin position="20"/>
        <end position="42"/>
    </location>
</feature>
<gene>
    <name evidence="2" type="ORF">HCU74_01335</name>
</gene>
<feature type="transmembrane region" description="Helical" evidence="1">
    <location>
        <begin position="97"/>
        <end position="113"/>
    </location>
</feature>
<evidence type="ECO:0000313" key="2">
    <source>
        <dbReference type="EMBL" id="NKI16051.1"/>
    </source>
</evidence>
<evidence type="ECO:0000256" key="1">
    <source>
        <dbReference type="SAM" id="Phobius"/>
    </source>
</evidence>
<dbReference type="RefSeq" id="WP_168448595.1">
    <property type="nucleotide sequence ID" value="NZ_JAAWWK010000001.1"/>
</dbReference>
<comment type="caution">
    <text evidence="2">The sequence shown here is derived from an EMBL/GenBank/DDBJ whole genome shotgun (WGS) entry which is preliminary data.</text>
</comment>